<keyword evidence="9" id="KW-1185">Reference proteome</keyword>
<evidence type="ECO:0000259" key="5">
    <source>
        <dbReference type="Pfam" id="PF09743"/>
    </source>
</evidence>
<accession>A0A9D4TZJ4</accession>
<reference evidence="8" key="1">
    <citation type="journal article" date="2019" name="Plant J.">
        <title>Chlorella vulgaris genome assembly and annotation reveals the molecular basis for metabolic acclimation to high light conditions.</title>
        <authorList>
            <person name="Cecchin M."/>
            <person name="Marcolungo L."/>
            <person name="Rossato M."/>
            <person name="Girolomoni L."/>
            <person name="Cosentino E."/>
            <person name="Cuine S."/>
            <person name="Li-Beisson Y."/>
            <person name="Delledonne M."/>
            <person name="Ballottari M."/>
        </authorList>
    </citation>
    <scope>NUCLEOTIDE SEQUENCE</scope>
    <source>
        <strain evidence="8">211/11P</strain>
    </source>
</reference>
<dbReference type="PANTHER" id="PTHR31057:SF0">
    <property type="entry name" value="E3 UFM1-PROTEIN LIGASE 1"/>
    <property type="match status" value="1"/>
</dbReference>
<dbReference type="GO" id="GO:1990592">
    <property type="term" value="P:protein K69-linked ufmylation"/>
    <property type="evidence" value="ECO:0007669"/>
    <property type="project" value="TreeGrafter"/>
</dbReference>
<dbReference type="AlphaFoldDB" id="A0A9D4TZJ4"/>
<name>A0A9D4TZJ4_CHLVU</name>
<feature type="compositionally biased region" description="Low complexity" evidence="4">
    <location>
        <begin position="416"/>
        <end position="425"/>
    </location>
</feature>
<organism evidence="8 9">
    <name type="scientific">Chlorella vulgaris</name>
    <name type="common">Green alga</name>
    <dbReference type="NCBI Taxonomy" id="3077"/>
    <lineage>
        <taxon>Eukaryota</taxon>
        <taxon>Viridiplantae</taxon>
        <taxon>Chlorophyta</taxon>
        <taxon>core chlorophytes</taxon>
        <taxon>Trebouxiophyceae</taxon>
        <taxon>Chlorellales</taxon>
        <taxon>Chlorellaceae</taxon>
        <taxon>Chlorella clade</taxon>
        <taxon>Chlorella</taxon>
    </lineage>
</organism>
<protein>
    <recommendedName>
        <fullName evidence="10">E3 UFM1-protein ligase 1 homolog</fullName>
    </recommendedName>
</protein>
<dbReference type="InterPro" id="IPR056761">
    <property type="entry name" value="Ufl1-like_C"/>
</dbReference>
<dbReference type="OrthoDB" id="10258297at2759"/>
<keyword evidence="3" id="KW-0833">Ubl conjugation pathway</keyword>
<keyword evidence="2" id="KW-0808">Transferase</keyword>
<dbReference type="InterPro" id="IPR056580">
    <property type="entry name" value="Ufl1_dom"/>
</dbReference>
<feature type="domain" description="E3 UFM1-protein ligase-like C-terminal" evidence="7">
    <location>
        <begin position="686"/>
        <end position="796"/>
    </location>
</feature>
<evidence type="ECO:0000313" key="9">
    <source>
        <dbReference type="Proteomes" id="UP001055712"/>
    </source>
</evidence>
<gene>
    <name evidence="8" type="ORF">D9Q98_001094</name>
</gene>
<comment type="caution">
    <text evidence="8">The sequence shown here is derived from an EMBL/GenBank/DDBJ whole genome shotgun (WGS) entry which is preliminary data.</text>
</comment>
<evidence type="ECO:0000259" key="6">
    <source>
        <dbReference type="Pfam" id="PF23659"/>
    </source>
</evidence>
<comment type="similarity">
    <text evidence="1">Belongs to the UFL1 family.</text>
</comment>
<dbReference type="PANTHER" id="PTHR31057">
    <property type="entry name" value="E3 UFM1-PROTEIN LIGASE 1"/>
    <property type="match status" value="1"/>
</dbReference>
<dbReference type="Proteomes" id="UP001055712">
    <property type="component" value="Unassembled WGS sequence"/>
</dbReference>
<feature type="domain" description="E3 UFM1-protein ligase 1-like N-terminal" evidence="5">
    <location>
        <begin position="5"/>
        <end position="282"/>
    </location>
</feature>
<dbReference type="Pfam" id="PF25041">
    <property type="entry name" value="UFL1_C"/>
    <property type="match status" value="1"/>
</dbReference>
<feature type="compositionally biased region" description="Low complexity" evidence="4">
    <location>
        <begin position="456"/>
        <end position="467"/>
    </location>
</feature>
<dbReference type="GO" id="GO:0061666">
    <property type="term" value="F:UFM1 ligase activity"/>
    <property type="evidence" value="ECO:0007669"/>
    <property type="project" value="InterPro"/>
</dbReference>
<dbReference type="Pfam" id="PF09743">
    <property type="entry name" value="E3_UFM1_ligase"/>
    <property type="match status" value="1"/>
</dbReference>
<feature type="region of interest" description="Disordered" evidence="4">
    <location>
        <begin position="416"/>
        <end position="472"/>
    </location>
</feature>
<dbReference type="Pfam" id="PF25870">
    <property type="entry name" value="WHD_UFL1_5th"/>
    <property type="match status" value="1"/>
</dbReference>
<feature type="domain" description="E3 UFM1-protein ligase 1-like" evidence="6">
    <location>
        <begin position="543"/>
        <end position="681"/>
    </location>
</feature>
<dbReference type="InterPro" id="IPR018611">
    <property type="entry name" value="Ufl1"/>
</dbReference>
<dbReference type="Pfam" id="PF23659">
    <property type="entry name" value="UFL1"/>
    <property type="match status" value="1"/>
</dbReference>
<evidence type="ECO:0000256" key="1">
    <source>
        <dbReference type="ARBA" id="ARBA00010789"/>
    </source>
</evidence>
<evidence type="ECO:0000313" key="8">
    <source>
        <dbReference type="EMBL" id="KAI3438673.1"/>
    </source>
</evidence>
<feature type="compositionally biased region" description="Basic residues" evidence="4">
    <location>
        <begin position="437"/>
        <end position="449"/>
    </location>
</feature>
<dbReference type="GO" id="GO:0005789">
    <property type="term" value="C:endoplasmic reticulum membrane"/>
    <property type="evidence" value="ECO:0007669"/>
    <property type="project" value="TreeGrafter"/>
</dbReference>
<dbReference type="GO" id="GO:0032434">
    <property type="term" value="P:regulation of proteasomal ubiquitin-dependent protein catabolic process"/>
    <property type="evidence" value="ECO:0007669"/>
    <property type="project" value="TreeGrafter"/>
</dbReference>
<proteinExistence type="inferred from homology"/>
<reference evidence="8" key="2">
    <citation type="submission" date="2020-11" db="EMBL/GenBank/DDBJ databases">
        <authorList>
            <person name="Cecchin M."/>
            <person name="Marcolungo L."/>
            <person name="Rossato M."/>
            <person name="Girolomoni L."/>
            <person name="Cosentino E."/>
            <person name="Cuine S."/>
            <person name="Li-Beisson Y."/>
            <person name="Delledonne M."/>
            <person name="Ballottari M."/>
        </authorList>
    </citation>
    <scope>NUCLEOTIDE SEQUENCE</scope>
    <source>
        <strain evidence="8">211/11P</strain>
        <tissue evidence="8">Whole cell</tissue>
    </source>
</reference>
<dbReference type="GO" id="GO:0034976">
    <property type="term" value="P:response to endoplasmic reticulum stress"/>
    <property type="evidence" value="ECO:0007669"/>
    <property type="project" value="TreeGrafter"/>
</dbReference>
<sequence length="809" mass="83056">MDLSLDDLLNDLQEAQEKKSKTKLSERNVVELVNKLKNLGLLGDDLLYTTNGKEYVTTERVQAEVRAAVRAAGGRVPLVDLPGQLGLDLSHCERAADVVVSASSGTITIAQGELFSAAYFDSLAAEVDDGLQEAGVVAVGDLARRYGLTAEMIGGVLAERVGPIIRGQLEAGVIYTQAYLTRIKAQLRGALRGAVSPVSMPALSKELGIAGLASLSALVPSLVDELAAEGSIAGKLTSGGATWVPVSYVRSQQDAVRAFFQQNGYIGYDTVTRYGIPSARPFLAEHFPDGIALDSAYLSPAVVDQVEAAVEEALAAGGWCDITPHAPSILSAGDTAALLSRCQAVTGAVAATGGAAHVLAGTCVVAAAMLQAIQDKLLEEARQAADEAHKRQKKAGGGGDPAVSVKVVAAEGGGSSKKAAASAAADSDEEDWDMGGKKGKKGARGKKAKGGGGGKPAKSSGGKAAGAQDAEGSGAGAGVSVLSLASLARRVVQLHPDTDGAGTEGGLPVAIARELRPALVAEYERVLHAIFTAGAERRRRLRDAASSALDSAYERLLLYSHGAELFADDEAALPMLHRHLLRSVAAECVDALLRCLAVDSTAGIEEAEEGGQGGGQLSPLVDAAAGPLSAAQRAAIMKQLPPDVRPAISAAADKLSGSSLELFQTEFLAAVEAAGMRMRKLDKRSERALVFAQRKLWEVQAAAATDASTLLMLVLPLLIARQHGRVVSLPGRALSAAIDVLQGGQLPQEALQLLSDFHAAVVEQLKLQSGSGGGDEGASGEVEAKLAAMLPRVHDLAATGGEGGGGAEA</sequence>
<evidence type="ECO:0000259" key="7">
    <source>
        <dbReference type="Pfam" id="PF25041"/>
    </source>
</evidence>
<evidence type="ECO:0000256" key="3">
    <source>
        <dbReference type="ARBA" id="ARBA00022786"/>
    </source>
</evidence>
<evidence type="ECO:0008006" key="10">
    <source>
        <dbReference type="Google" id="ProtNLM"/>
    </source>
</evidence>
<evidence type="ECO:0000256" key="2">
    <source>
        <dbReference type="ARBA" id="ARBA00022679"/>
    </source>
</evidence>
<evidence type="ECO:0000256" key="4">
    <source>
        <dbReference type="SAM" id="MobiDB-lite"/>
    </source>
</evidence>
<dbReference type="EMBL" id="SIDB01000001">
    <property type="protein sequence ID" value="KAI3438673.1"/>
    <property type="molecule type" value="Genomic_DNA"/>
</dbReference>
<dbReference type="InterPro" id="IPR056579">
    <property type="entry name" value="Ufl1_N"/>
</dbReference>
<feature type="region of interest" description="Disordered" evidence="4">
    <location>
        <begin position="384"/>
        <end position="403"/>
    </location>
</feature>